<dbReference type="AlphaFoldDB" id="A0AB34GGQ9"/>
<dbReference type="Proteomes" id="UP001159641">
    <property type="component" value="Unassembled WGS sequence"/>
</dbReference>
<dbReference type="Gene3D" id="3.10.20.30">
    <property type="match status" value="1"/>
</dbReference>
<dbReference type="InterPro" id="IPR012675">
    <property type="entry name" value="Beta-grasp_dom_sf"/>
</dbReference>
<comment type="caution">
    <text evidence="1">The sequence shown here is derived from an EMBL/GenBank/DDBJ whole genome shotgun (WGS) entry which is preliminary data.</text>
</comment>
<sequence length="138" mass="15352">MEVTCPPGSLSLTTLPSAPDRNQVCLWKRRLWCLHRDGVYARPRIPGDKVSAQMPRGQACTLISQLMKISKTFQPWQNCVAPLDFPCASHIRHFSVTVCRVPICSLYGAAVTTVKGVGSIKMRLHPVQVKAHLKFLIS</sequence>
<proteinExistence type="predicted"/>
<gene>
    <name evidence="1" type="ORF">J1605_013063</name>
</gene>
<accession>A0AB34GGQ9</accession>
<dbReference type="EMBL" id="JAIQCJ010002233">
    <property type="protein sequence ID" value="KAJ8778829.1"/>
    <property type="molecule type" value="Genomic_DNA"/>
</dbReference>
<name>A0AB34GGQ9_ESCRO</name>
<evidence type="ECO:0000313" key="1">
    <source>
        <dbReference type="EMBL" id="KAJ8778829.1"/>
    </source>
</evidence>
<keyword evidence="2" id="KW-1185">Reference proteome</keyword>
<organism evidence="1 2">
    <name type="scientific">Eschrichtius robustus</name>
    <name type="common">California gray whale</name>
    <name type="synonym">Eschrichtius gibbosus</name>
    <dbReference type="NCBI Taxonomy" id="9764"/>
    <lineage>
        <taxon>Eukaryota</taxon>
        <taxon>Metazoa</taxon>
        <taxon>Chordata</taxon>
        <taxon>Craniata</taxon>
        <taxon>Vertebrata</taxon>
        <taxon>Euteleostomi</taxon>
        <taxon>Mammalia</taxon>
        <taxon>Eutheria</taxon>
        <taxon>Laurasiatheria</taxon>
        <taxon>Artiodactyla</taxon>
        <taxon>Whippomorpha</taxon>
        <taxon>Cetacea</taxon>
        <taxon>Mysticeti</taxon>
        <taxon>Eschrichtiidae</taxon>
        <taxon>Eschrichtius</taxon>
    </lineage>
</organism>
<protein>
    <submittedName>
        <fullName evidence="1">Uncharacterized protein</fullName>
    </submittedName>
</protein>
<evidence type="ECO:0000313" key="2">
    <source>
        <dbReference type="Proteomes" id="UP001159641"/>
    </source>
</evidence>
<reference evidence="1 2" key="1">
    <citation type="submission" date="2022-11" db="EMBL/GenBank/DDBJ databases">
        <title>Whole genome sequence of Eschrichtius robustus ER-17-0199.</title>
        <authorList>
            <person name="Bruniche-Olsen A."/>
            <person name="Black A.N."/>
            <person name="Fields C.J."/>
            <person name="Walden K."/>
            <person name="Dewoody J.A."/>
        </authorList>
    </citation>
    <scope>NUCLEOTIDE SEQUENCE [LARGE SCALE GENOMIC DNA]</scope>
    <source>
        <strain evidence="1">ER-17-0199</strain>
        <tissue evidence="1">Blubber</tissue>
    </source>
</reference>